<dbReference type="InterPro" id="IPR000539">
    <property type="entry name" value="Frizzled/Smoothened_7TM"/>
</dbReference>
<keyword evidence="15 22" id="KW-0472">Membrane</keyword>
<dbReference type="InterPro" id="IPR002699">
    <property type="entry name" value="V_ATPase_D"/>
</dbReference>
<feature type="domain" description="FZ" evidence="23">
    <location>
        <begin position="542"/>
        <end position="663"/>
    </location>
</feature>
<dbReference type="InterPro" id="IPR017981">
    <property type="entry name" value="GPCR_2-like_7TM"/>
</dbReference>
<dbReference type="SMART" id="SM01330">
    <property type="entry name" value="Frizzled"/>
    <property type="match status" value="1"/>
</dbReference>
<feature type="disulfide bond" evidence="21">
    <location>
        <begin position="555"/>
        <end position="601"/>
    </location>
</feature>
<evidence type="ECO:0000256" key="9">
    <source>
        <dbReference type="ARBA" id="ARBA00022692"/>
    </source>
</evidence>
<feature type="transmembrane region" description="Helical" evidence="22">
    <location>
        <begin position="43"/>
        <end position="63"/>
    </location>
</feature>
<feature type="transmembrane region" description="Helical" evidence="22">
    <location>
        <begin position="723"/>
        <end position="744"/>
    </location>
</feature>
<evidence type="ECO:0000256" key="15">
    <source>
        <dbReference type="ARBA" id="ARBA00023136"/>
    </source>
</evidence>
<evidence type="ECO:0000256" key="12">
    <source>
        <dbReference type="ARBA" id="ARBA00022989"/>
    </source>
</evidence>
<dbReference type="SMART" id="SM00063">
    <property type="entry name" value="FRI"/>
    <property type="match status" value="1"/>
</dbReference>
<evidence type="ECO:0000256" key="7">
    <source>
        <dbReference type="ARBA" id="ARBA00022606"/>
    </source>
</evidence>
<keyword evidence="10" id="KW-0552">Olfaction</keyword>
<dbReference type="InterPro" id="IPR015526">
    <property type="entry name" value="Frizzled/SFRP"/>
</dbReference>
<evidence type="ECO:0000256" key="21">
    <source>
        <dbReference type="PROSITE-ProRule" id="PRU00090"/>
    </source>
</evidence>
<dbReference type="PRINTS" id="PR00489">
    <property type="entry name" value="FRIZZLED"/>
</dbReference>
<evidence type="ECO:0000256" key="14">
    <source>
        <dbReference type="ARBA" id="ARBA00023065"/>
    </source>
</evidence>
<evidence type="ECO:0000256" key="5">
    <source>
        <dbReference type="ARBA" id="ARBA00022448"/>
    </source>
</evidence>
<organism evidence="25 26">
    <name type="scientific">Temnothorax longispinosus</name>
    <dbReference type="NCBI Taxonomy" id="300112"/>
    <lineage>
        <taxon>Eukaryota</taxon>
        <taxon>Metazoa</taxon>
        <taxon>Ecdysozoa</taxon>
        <taxon>Arthropoda</taxon>
        <taxon>Hexapoda</taxon>
        <taxon>Insecta</taxon>
        <taxon>Pterygota</taxon>
        <taxon>Neoptera</taxon>
        <taxon>Endopterygota</taxon>
        <taxon>Hymenoptera</taxon>
        <taxon>Apocrita</taxon>
        <taxon>Aculeata</taxon>
        <taxon>Formicoidea</taxon>
        <taxon>Formicidae</taxon>
        <taxon>Myrmicinae</taxon>
        <taxon>Temnothorax</taxon>
    </lineage>
</organism>
<evidence type="ECO:0000256" key="8">
    <source>
        <dbReference type="ARBA" id="ARBA00022687"/>
    </source>
</evidence>
<dbReference type="GO" id="GO:0060070">
    <property type="term" value="P:canonical Wnt signaling pathway"/>
    <property type="evidence" value="ECO:0007669"/>
    <property type="project" value="TreeGrafter"/>
</dbReference>
<comment type="similarity">
    <text evidence="2">Belongs to the V-ATPase D subunit family.</text>
</comment>
<dbReference type="Pfam" id="PF01813">
    <property type="entry name" value="ATP-synt_D"/>
    <property type="match status" value="1"/>
</dbReference>
<dbReference type="NCBIfam" id="TIGR00309">
    <property type="entry name" value="V_ATPase_subD"/>
    <property type="match status" value="1"/>
</dbReference>
<keyword evidence="26" id="KW-1185">Reference proteome</keyword>
<dbReference type="GO" id="GO:0042813">
    <property type="term" value="F:Wnt receptor activity"/>
    <property type="evidence" value="ECO:0007669"/>
    <property type="project" value="TreeGrafter"/>
</dbReference>
<feature type="transmembrane region" description="Helical" evidence="22">
    <location>
        <begin position="7"/>
        <end position="31"/>
    </location>
</feature>
<keyword evidence="14" id="KW-0406">Ion transport</keyword>
<feature type="transmembrane region" description="Helical" evidence="22">
    <location>
        <begin position="887"/>
        <end position="908"/>
    </location>
</feature>
<dbReference type="FunFam" id="1.10.2000.10:FF:000008">
    <property type="entry name" value="Frizzled receptor 4"/>
    <property type="match status" value="1"/>
</dbReference>
<keyword evidence="19" id="KW-0807">Transducer</keyword>
<evidence type="ECO:0000256" key="17">
    <source>
        <dbReference type="ARBA" id="ARBA00023170"/>
    </source>
</evidence>
<feature type="transmembrane region" description="Helical" evidence="22">
    <location>
        <begin position="940"/>
        <end position="960"/>
    </location>
</feature>
<feature type="disulfide bond" evidence="21">
    <location>
        <begin position="547"/>
        <end position="608"/>
    </location>
</feature>
<evidence type="ECO:0000256" key="19">
    <source>
        <dbReference type="ARBA" id="ARBA00023224"/>
    </source>
</evidence>
<name>A0A4S2JZW4_9HYME</name>
<feature type="transmembrane region" description="Helical" evidence="22">
    <location>
        <begin position="750"/>
        <end position="770"/>
    </location>
</feature>
<evidence type="ECO:0000256" key="1">
    <source>
        <dbReference type="ARBA" id="ARBA00004141"/>
    </source>
</evidence>
<keyword evidence="9 22" id="KW-0812">Transmembrane</keyword>
<evidence type="ECO:0000313" key="25">
    <source>
        <dbReference type="EMBL" id="TGZ41396.1"/>
    </source>
</evidence>
<comment type="function">
    <text evidence="20">Subunit of the V1 complex of vacuolar(H+)-ATPase (V-ATPase), a multisubunit enzyme composed of a peripheral complex (V1) that hydrolyzes ATP and a membrane integral complex (V0) that translocates protons. V-ATPase is responsible for acidifying and maintaining the pH of intracellular compartments and in some cell types, is targeted to the plasma membrane, where it is responsible for acidifying the extracellular environment.</text>
</comment>
<comment type="caution">
    <text evidence="25">The sequence shown here is derived from an EMBL/GenBank/DDBJ whole genome shotgun (WGS) entry which is preliminary data.</text>
</comment>
<feature type="domain" description="G-protein coupled receptors family 2 profile 2" evidence="24">
    <location>
        <begin position="732"/>
        <end position="956"/>
    </location>
</feature>
<dbReference type="PROSITE" id="PS50261">
    <property type="entry name" value="G_PROTEIN_RECEP_F2_4"/>
    <property type="match status" value="1"/>
</dbReference>
<sequence length="1132" mass="127597">MQFAERINAVFTIMIFVQFTISSTVLCLSIYKMLTKNLLSLEFAWSSSYLGCMLMQIYLYCWFGNEVTLKSTEIESAVYEMDWPMLPADLMKTLLMIITRAKRPIKITSGHIVTLSNESFVKVRKIISRMETTRYSIRKMNELTREVYRSGIGDCDKDKDVKDKEEEAEAWHDKNNSILKPLDIFSEHLAPLKVEFGHVCENPTEWEQRFERKDFDNNRYSGKVKWGNKNGEYGEHRRKNERIMEIVDRLAVFPTSSSYTNVKCRLICARRGRDLLAKRVDGLLIRFRAITGQLLKSKSQLGQVMRDAAFSLVEVTYATGGVNELVLQAVDKAKTKVQSRQEMIGGIRLWIYESFRSGADPFEFAGLARGGQQVARLKINYGKAIDLLVDVASLQRNFQILDRAVRATRRRLNALRHVIIPRLERTLAYIVTELDEYEREDVYRLKKIREWKTKRRHHDHLDGRVSHDFTRSANVLDDTDEDLLACVACVNVHRVALKSDCRLLETKTESTLEKDKDSAIWKTWKMRWILLPLLTLVRAIWCAHGACEPIRIEMCRGLGYNVTVMPNLVGHEIQGDADFTLQTFSPLIQYGCSAQLHLFLCSVYAPMCTEKVPAPIGPCRGLCEQVRARCFPVLQGFGFPWPAALNCSKFPPENNHQHMCMEGPGEPGPANPIQAVSTSNGPWGCSWYAKSGLYIFLNRSGRCAAACDADILWSQKDKRLAEAWMAVFATVCLVSVAIAILTLLKPRKRPILTTTAAIVWWVVICAWWCIMARKWTRTRTAGNYKEDSFGPQQGFSTVGAVAAWGLPAAHTIAVLVTRDVDADELTASCFVGQQNAHSLLVLVLAPQFVYLSFGATFLLIGLATLVLPRRPAVTPTSASMSTSTSTSSSSSTAAAAAAAAVLTALTASHANPLMRPQREIPGKSSPAEIHRRQKQLLTRVGIFGCLYAILTICLASTTFYEWWGRETWLRAPEPSTAPRIPARPLLQFFVLRVVVTLGAGVMAAAWIWWPEVTSACRKLPHCKQPPHKCHPVPVVHCYNAATASSPIPHQIHHLAHLTPPQHPLLHQHATIVNSQMPHRNHKKHRKHRKHYHSGSETQCLTYLGYDPDDSRSFLILSDLGSLRISSRANDNT</sequence>
<feature type="disulfide bond" evidence="21">
    <location>
        <begin position="619"/>
        <end position="660"/>
    </location>
</feature>
<dbReference type="PANTHER" id="PTHR11309">
    <property type="entry name" value="FRIZZLED"/>
    <property type="match status" value="1"/>
</dbReference>
<dbReference type="GO" id="GO:0004930">
    <property type="term" value="F:G protein-coupled receptor activity"/>
    <property type="evidence" value="ECO:0007669"/>
    <property type="project" value="UniProtKB-KW"/>
</dbReference>
<dbReference type="Pfam" id="PF02949">
    <property type="entry name" value="7tm_6"/>
    <property type="match status" value="1"/>
</dbReference>
<evidence type="ECO:0000256" key="2">
    <source>
        <dbReference type="ARBA" id="ARBA00005850"/>
    </source>
</evidence>
<keyword evidence="6" id="KW-0217">Developmental protein</keyword>
<dbReference type="InterPro" id="IPR020067">
    <property type="entry name" value="Frizzled_dom"/>
</dbReference>
<keyword evidence="8" id="KW-0879">Wnt signaling pathway</keyword>
<dbReference type="GO" id="GO:0046961">
    <property type="term" value="F:proton-transporting ATPase activity, rotational mechanism"/>
    <property type="evidence" value="ECO:0007669"/>
    <property type="project" value="InterPro"/>
</dbReference>
<evidence type="ECO:0000259" key="24">
    <source>
        <dbReference type="PROSITE" id="PS50261"/>
    </source>
</evidence>
<dbReference type="Gene3D" id="1.10.2000.10">
    <property type="entry name" value="Frizzled cysteine-rich domain"/>
    <property type="match status" value="1"/>
</dbReference>
<dbReference type="InterPro" id="IPR004117">
    <property type="entry name" value="7tm6_olfct_rcpt"/>
</dbReference>
<dbReference type="AlphaFoldDB" id="A0A4S2JZW4"/>
<gene>
    <name evidence="25" type="ORF">DBV15_06646</name>
</gene>
<keyword evidence="7" id="KW-0716">Sensory transduction</keyword>
<accession>A0A4S2JZW4</accession>
<evidence type="ECO:0000256" key="3">
    <source>
        <dbReference type="ARBA" id="ARBA00008077"/>
    </source>
</evidence>
<protein>
    <recommendedName>
        <fullName evidence="4">Frizzled-4</fullName>
    </recommendedName>
</protein>
<feature type="transmembrane region" description="Helical" evidence="22">
    <location>
        <begin position="989"/>
        <end position="1009"/>
    </location>
</feature>
<evidence type="ECO:0000256" key="6">
    <source>
        <dbReference type="ARBA" id="ARBA00022473"/>
    </source>
</evidence>
<dbReference type="Gene3D" id="1.10.287.3240">
    <property type="match status" value="1"/>
</dbReference>
<feature type="disulfide bond" evidence="21">
    <location>
        <begin position="592"/>
        <end position="630"/>
    </location>
</feature>
<comment type="subcellular location">
    <subcellularLocation>
        <location evidence="1">Membrane</location>
        <topology evidence="1">Multi-pass membrane protein</topology>
    </subcellularLocation>
</comment>
<dbReference type="PANTHER" id="PTHR11309:SF99">
    <property type="entry name" value="FRIZZLED-4"/>
    <property type="match status" value="1"/>
</dbReference>
<evidence type="ECO:0000256" key="13">
    <source>
        <dbReference type="ARBA" id="ARBA00023040"/>
    </source>
</evidence>
<dbReference type="GO" id="GO:0005549">
    <property type="term" value="F:odorant binding"/>
    <property type="evidence" value="ECO:0007669"/>
    <property type="project" value="InterPro"/>
</dbReference>
<dbReference type="Gene3D" id="1.20.1070.10">
    <property type="entry name" value="Rhodopsin 7-helix transmembrane proteins"/>
    <property type="match status" value="2"/>
</dbReference>
<dbReference type="Proteomes" id="UP000310200">
    <property type="component" value="Unassembled WGS sequence"/>
</dbReference>
<dbReference type="InterPro" id="IPR036790">
    <property type="entry name" value="Frizzled_dom_sf"/>
</dbReference>
<dbReference type="GO" id="GO:0017147">
    <property type="term" value="F:Wnt-protein binding"/>
    <property type="evidence" value="ECO:0007669"/>
    <property type="project" value="TreeGrafter"/>
</dbReference>
<dbReference type="STRING" id="300112.A0A4S2JZW4"/>
<keyword evidence="17" id="KW-0675">Receptor</keyword>
<dbReference type="Pfam" id="PF01392">
    <property type="entry name" value="Fz"/>
    <property type="match status" value="1"/>
</dbReference>
<dbReference type="GO" id="GO:0004984">
    <property type="term" value="F:olfactory receptor activity"/>
    <property type="evidence" value="ECO:0007669"/>
    <property type="project" value="InterPro"/>
</dbReference>
<evidence type="ECO:0000256" key="22">
    <source>
        <dbReference type="SAM" id="Phobius"/>
    </source>
</evidence>
<reference evidence="25 26" key="1">
    <citation type="journal article" date="2019" name="Philos. Trans. R. Soc. Lond., B, Biol. Sci.">
        <title>Ant behaviour and brain gene expression of defending hosts depend on the ecological success of the intruding social parasite.</title>
        <authorList>
            <person name="Kaur R."/>
            <person name="Stoldt M."/>
            <person name="Jongepier E."/>
            <person name="Feldmeyer B."/>
            <person name="Menzel F."/>
            <person name="Bornberg-Bauer E."/>
            <person name="Foitzik S."/>
        </authorList>
    </citation>
    <scope>NUCLEOTIDE SEQUENCE [LARGE SCALE GENOMIC DNA]</scope>
    <source>
        <tissue evidence="25">Whole body</tissue>
    </source>
</reference>
<dbReference type="CDD" id="cd07448">
    <property type="entry name" value="CRD_FZ4"/>
    <property type="match status" value="1"/>
</dbReference>
<dbReference type="GO" id="GO:0035567">
    <property type="term" value="P:non-canonical Wnt signaling pathway"/>
    <property type="evidence" value="ECO:0007669"/>
    <property type="project" value="TreeGrafter"/>
</dbReference>
<evidence type="ECO:0000256" key="20">
    <source>
        <dbReference type="ARBA" id="ARBA00045737"/>
    </source>
</evidence>
<feature type="disulfide bond" evidence="21">
    <location>
        <begin position="623"/>
        <end position="647"/>
    </location>
</feature>
<evidence type="ECO:0000256" key="4">
    <source>
        <dbReference type="ARBA" id="ARBA00018149"/>
    </source>
</evidence>
<keyword evidence="13" id="KW-0297">G-protein coupled receptor</keyword>
<dbReference type="EMBL" id="QBLH01003241">
    <property type="protein sequence ID" value="TGZ41396.1"/>
    <property type="molecule type" value="Genomic_DNA"/>
</dbReference>
<dbReference type="SUPFAM" id="SSF63501">
    <property type="entry name" value="Frizzled cysteine-rich domain"/>
    <property type="match status" value="1"/>
</dbReference>
<evidence type="ECO:0000259" key="23">
    <source>
        <dbReference type="PROSITE" id="PS50038"/>
    </source>
</evidence>
<dbReference type="InterPro" id="IPR041765">
    <property type="entry name" value="FZ4_CRD"/>
</dbReference>
<keyword evidence="11" id="KW-0732">Signal</keyword>
<dbReference type="PROSITE" id="PS50038">
    <property type="entry name" value="FZ"/>
    <property type="match status" value="1"/>
</dbReference>
<dbReference type="GO" id="GO:0005886">
    <property type="term" value="C:plasma membrane"/>
    <property type="evidence" value="ECO:0007669"/>
    <property type="project" value="TreeGrafter"/>
</dbReference>
<feature type="transmembrane region" description="Helical" evidence="22">
    <location>
        <begin position="848"/>
        <end position="867"/>
    </location>
</feature>
<evidence type="ECO:0000256" key="10">
    <source>
        <dbReference type="ARBA" id="ARBA00022725"/>
    </source>
</evidence>
<keyword evidence="18" id="KW-0325">Glycoprotein</keyword>
<keyword evidence="12 22" id="KW-1133">Transmembrane helix</keyword>
<proteinExistence type="inferred from homology"/>
<keyword evidence="5" id="KW-0813">Transport</keyword>
<evidence type="ECO:0000313" key="26">
    <source>
        <dbReference type="Proteomes" id="UP000310200"/>
    </source>
</evidence>
<evidence type="ECO:0000256" key="16">
    <source>
        <dbReference type="ARBA" id="ARBA00023157"/>
    </source>
</evidence>
<evidence type="ECO:0000256" key="11">
    <source>
        <dbReference type="ARBA" id="ARBA00022729"/>
    </source>
</evidence>
<evidence type="ECO:0000256" key="18">
    <source>
        <dbReference type="ARBA" id="ARBA00023180"/>
    </source>
</evidence>
<dbReference type="Pfam" id="PF01534">
    <property type="entry name" value="Frizzled"/>
    <property type="match status" value="2"/>
</dbReference>
<comment type="similarity">
    <text evidence="3">Belongs to the G-protein coupled receptor Fz/Smo family.</text>
</comment>
<keyword evidence="16 21" id="KW-1015">Disulfide bond</keyword>